<comment type="function">
    <text evidence="5">Required for morphogenesis and for the elongation of the flagellar filament by facilitating polymerization of the flagellin monomers at the tip of growing filament. Forms a capping structure, which prevents flagellin subunits (transported through the central channel of the flagellum) from leaking out without polymerization at the distal end.</text>
</comment>
<evidence type="ECO:0000313" key="9">
    <source>
        <dbReference type="Proteomes" id="UP000029507"/>
    </source>
</evidence>
<proteinExistence type="inferred from homology"/>
<protein>
    <recommendedName>
        <fullName evidence="5">Flagellar hook-associated protein 2</fullName>
        <shortName evidence="5">HAP2</shortName>
    </recommendedName>
    <alternativeName>
        <fullName evidence="5">Flagellar cap protein</fullName>
    </alternativeName>
</protein>
<dbReference type="RefSeq" id="WP_038699282.1">
    <property type="nucleotide sequence ID" value="NZ_CP009286.1"/>
</dbReference>
<feature type="domain" description="Flagellar hook-associated protein 2 C-terminal" evidence="7">
    <location>
        <begin position="218"/>
        <end position="460"/>
    </location>
</feature>
<reference evidence="8 9" key="1">
    <citation type="submission" date="2014-08" db="EMBL/GenBank/DDBJ databases">
        <title>Comparative genomics of the Paenibacillus odorifer group.</title>
        <authorList>
            <person name="den Bakker H.C."/>
            <person name="Tsai Y.-C."/>
            <person name="Martin N."/>
            <person name="Korlach J."/>
            <person name="Wiedmann M."/>
        </authorList>
    </citation>
    <scope>NUCLEOTIDE SEQUENCE [LARGE SCALE GENOMIC DNA]</scope>
    <source>
        <strain evidence="8 9">DSM 14472</strain>
    </source>
</reference>
<dbReference type="OrthoDB" id="9776025at2"/>
<evidence type="ECO:0000259" key="7">
    <source>
        <dbReference type="Pfam" id="PF07195"/>
    </source>
</evidence>
<evidence type="ECO:0000256" key="3">
    <source>
        <dbReference type="ARBA" id="ARBA00023054"/>
    </source>
</evidence>
<keyword evidence="4 5" id="KW-0975">Bacterial flagellum</keyword>
<dbReference type="Pfam" id="PF02465">
    <property type="entry name" value="FliD_N"/>
    <property type="match status" value="1"/>
</dbReference>
<evidence type="ECO:0000256" key="4">
    <source>
        <dbReference type="ARBA" id="ARBA00023143"/>
    </source>
</evidence>
<organism evidence="8 9">
    <name type="scientific">Paenibacillus stellifer</name>
    <dbReference type="NCBI Taxonomy" id="169760"/>
    <lineage>
        <taxon>Bacteria</taxon>
        <taxon>Bacillati</taxon>
        <taxon>Bacillota</taxon>
        <taxon>Bacilli</taxon>
        <taxon>Bacillales</taxon>
        <taxon>Paenibacillaceae</taxon>
        <taxon>Paenibacillus</taxon>
    </lineage>
</organism>
<dbReference type="STRING" id="169760.PSTEL_25005"/>
<dbReference type="KEGG" id="pste:PSTEL_25005"/>
<evidence type="ECO:0000256" key="1">
    <source>
        <dbReference type="ARBA" id="ARBA00009764"/>
    </source>
</evidence>
<feature type="coiled-coil region" evidence="5">
    <location>
        <begin position="434"/>
        <end position="461"/>
    </location>
</feature>
<keyword evidence="3 5" id="KW-0175">Coiled coil</keyword>
<dbReference type="PANTHER" id="PTHR30288:SF0">
    <property type="entry name" value="FLAGELLAR HOOK-ASSOCIATED PROTEIN 2"/>
    <property type="match status" value="1"/>
</dbReference>
<dbReference type="InterPro" id="IPR003481">
    <property type="entry name" value="FliD_N"/>
</dbReference>
<dbReference type="Proteomes" id="UP000029507">
    <property type="component" value="Chromosome"/>
</dbReference>
<dbReference type="HOGENOM" id="CLU_015182_4_1_9"/>
<comment type="similarity">
    <text evidence="1 5">Belongs to the FliD family.</text>
</comment>
<dbReference type="InterPro" id="IPR010809">
    <property type="entry name" value="FliD_C"/>
</dbReference>
<dbReference type="AlphaFoldDB" id="A0A089LYD2"/>
<dbReference type="Pfam" id="PF07195">
    <property type="entry name" value="FliD_C"/>
    <property type="match status" value="1"/>
</dbReference>
<sequence length="477" mass="50440">MSTSITGLASGFDSAAYIEAIMKQEKVPLTNLQTKKDNTTAYKNFFTALNTKMATLKDAATALSDLSTFTKNSATSSDTTKLAVTAGDSAVAGTYSVNVTSLATQQVSGSSAVKIVDDQGTKIKFDSALTGAELIISDGTSIDLTEFDNQDLNMDTALSKIAAKINQTSSGVTASIVQTSSTEQRLVLTSKSTGEASSFAITETGSFWGFPATPQQEATDAVFTVNGIEVHSSTNEVNDAIPGVTLTLTNTGSSTVKVAQDTDSIISKINTFVSAYNDIVTTIRNNTTKSTKNDDGSLSLTLQGDPMLRDLMSQLNDWMNTPIGTTKGLNLLSDIGLEIDKGVTSASLMTGKITFDSDAFKAKMLEDPAGVQKLLGGTITTTTGGGTTTSTGMGGLFKNNLQSWNNSVDGLITSKIKGYDSEITYLSESIQNMSDRLDQREESLKKQYANLEVVMSSLNNQKSYVSSILASFTKSSD</sequence>
<dbReference type="PANTHER" id="PTHR30288">
    <property type="entry name" value="FLAGELLAR CAP/ASSEMBLY PROTEIN FLID"/>
    <property type="match status" value="1"/>
</dbReference>
<keyword evidence="5" id="KW-0964">Secreted</keyword>
<evidence type="ECO:0000259" key="6">
    <source>
        <dbReference type="Pfam" id="PF02465"/>
    </source>
</evidence>
<name>A0A089LYD2_9BACL</name>
<dbReference type="GO" id="GO:0009424">
    <property type="term" value="C:bacterial-type flagellum hook"/>
    <property type="evidence" value="ECO:0007669"/>
    <property type="project" value="UniProtKB-UniRule"/>
</dbReference>
<comment type="subunit">
    <text evidence="2 5">Homopentamer.</text>
</comment>
<evidence type="ECO:0000313" key="8">
    <source>
        <dbReference type="EMBL" id="AIQ65882.1"/>
    </source>
</evidence>
<dbReference type="GO" id="GO:0009421">
    <property type="term" value="C:bacterial-type flagellum filament cap"/>
    <property type="evidence" value="ECO:0007669"/>
    <property type="project" value="InterPro"/>
</dbReference>
<dbReference type="GO" id="GO:0005576">
    <property type="term" value="C:extracellular region"/>
    <property type="evidence" value="ECO:0007669"/>
    <property type="project" value="UniProtKB-SubCell"/>
</dbReference>
<accession>A0A089LYD2</accession>
<dbReference type="GO" id="GO:0071973">
    <property type="term" value="P:bacterial-type flagellum-dependent cell motility"/>
    <property type="evidence" value="ECO:0007669"/>
    <property type="project" value="TreeGrafter"/>
</dbReference>
<dbReference type="InterPro" id="IPR040026">
    <property type="entry name" value="FliD"/>
</dbReference>
<comment type="subcellular location">
    <subcellularLocation>
        <location evidence="5">Secreted</location>
    </subcellularLocation>
    <subcellularLocation>
        <location evidence="5">Bacterial flagellum</location>
    </subcellularLocation>
</comment>
<dbReference type="EMBL" id="CP009286">
    <property type="protein sequence ID" value="AIQ65882.1"/>
    <property type="molecule type" value="Genomic_DNA"/>
</dbReference>
<evidence type="ECO:0000256" key="2">
    <source>
        <dbReference type="ARBA" id="ARBA00011255"/>
    </source>
</evidence>
<feature type="domain" description="Flagellar hook-associated protein 2 N-terminal" evidence="6">
    <location>
        <begin position="10"/>
        <end position="106"/>
    </location>
</feature>
<keyword evidence="9" id="KW-1185">Reference proteome</keyword>
<gene>
    <name evidence="8" type="ORF">PSTEL_25005</name>
</gene>
<dbReference type="GO" id="GO:0007155">
    <property type="term" value="P:cell adhesion"/>
    <property type="evidence" value="ECO:0007669"/>
    <property type="project" value="InterPro"/>
</dbReference>
<evidence type="ECO:0000256" key="5">
    <source>
        <dbReference type="RuleBase" id="RU362066"/>
    </source>
</evidence>